<keyword evidence="9" id="KW-0809">Transit peptide</keyword>
<keyword evidence="15" id="KW-1185">Reference proteome</keyword>
<dbReference type="CTD" id="4726"/>
<dbReference type="AlphaFoldDB" id="A0A6J0TWA4"/>
<keyword evidence="8 13" id="KW-0999">Mitochondrion inner membrane</keyword>
<evidence type="ECO:0000256" key="10">
    <source>
        <dbReference type="ARBA" id="ARBA00022982"/>
    </source>
</evidence>
<dbReference type="PIRSF" id="PIRSF016564">
    <property type="entry name" value="CI-13KD-A"/>
    <property type="match status" value="1"/>
</dbReference>
<feature type="domain" description="Zinc finger CHCC-type" evidence="14">
    <location>
        <begin position="91"/>
        <end position="127"/>
    </location>
</feature>
<dbReference type="PANTHER" id="PTHR13156:SF0">
    <property type="entry name" value="NADH DEHYDROGENASE [UBIQUINONE] IRON-SULFUR PROTEIN 6, MITOCHONDRIAL"/>
    <property type="match status" value="1"/>
</dbReference>
<evidence type="ECO:0000256" key="1">
    <source>
        <dbReference type="ARBA" id="ARBA00003195"/>
    </source>
</evidence>
<evidence type="ECO:0000259" key="14">
    <source>
        <dbReference type="Pfam" id="PF10276"/>
    </source>
</evidence>
<dbReference type="Proteomes" id="UP001652642">
    <property type="component" value="Chromosome 4"/>
</dbReference>
<dbReference type="InterPro" id="IPR016668">
    <property type="entry name" value="NDUFS6"/>
</dbReference>
<evidence type="ECO:0000313" key="16">
    <source>
        <dbReference type="RefSeq" id="XP_020652821.1"/>
    </source>
</evidence>
<dbReference type="PANTHER" id="PTHR13156">
    <property type="entry name" value="NADH-UBIQUINONE OXIDOREDUCTASE 13 KD-A SUBUNIT"/>
    <property type="match status" value="1"/>
</dbReference>
<dbReference type="Gene3D" id="2.60.260.40">
    <property type="entry name" value="q5lls5 like domains"/>
    <property type="match status" value="1"/>
</dbReference>
<proteinExistence type="inferred from homology"/>
<keyword evidence="11 13" id="KW-0496">Mitochondrion</keyword>
<evidence type="ECO:0000313" key="15">
    <source>
        <dbReference type="Proteomes" id="UP001652642"/>
    </source>
</evidence>
<keyword evidence="10 13" id="KW-0249">Electron transport</keyword>
<dbReference type="KEGG" id="pvt:110080895"/>
<accession>A0A6J0TWA4</accession>
<dbReference type="GO" id="GO:0005743">
    <property type="term" value="C:mitochondrial inner membrane"/>
    <property type="evidence" value="ECO:0007669"/>
    <property type="project" value="UniProtKB-SubCell"/>
</dbReference>
<gene>
    <name evidence="16" type="primary">NDUFS6</name>
</gene>
<keyword evidence="12 13" id="KW-0472">Membrane</keyword>
<evidence type="ECO:0000256" key="3">
    <source>
        <dbReference type="ARBA" id="ARBA00007291"/>
    </source>
</evidence>
<protein>
    <recommendedName>
        <fullName evidence="5 13">NADH dehydrogenase [ubiquinone] iron-sulfur protein 6, mitochondrial</fullName>
    </recommendedName>
</protein>
<name>A0A6J0TWA4_9SAUR</name>
<organism evidence="15 16">
    <name type="scientific">Pogona vitticeps</name>
    <name type="common">central bearded dragon</name>
    <dbReference type="NCBI Taxonomy" id="103695"/>
    <lineage>
        <taxon>Eukaryota</taxon>
        <taxon>Metazoa</taxon>
        <taxon>Chordata</taxon>
        <taxon>Craniata</taxon>
        <taxon>Vertebrata</taxon>
        <taxon>Euteleostomi</taxon>
        <taxon>Lepidosauria</taxon>
        <taxon>Squamata</taxon>
        <taxon>Bifurcata</taxon>
        <taxon>Unidentata</taxon>
        <taxon>Episquamata</taxon>
        <taxon>Toxicofera</taxon>
        <taxon>Iguania</taxon>
        <taxon>Acrodonta</taxon>
        <taxon>Agamidae</taxon>
        <taxon>Amphibolurinae</taxon>
        <taxon>Pogona</taxon>
    </lineage>
</organism>
<dbReference type="GO" id="GO:0098803">
    <property type="term" value="C:respiratory chain complex"/>
    <property type="evidence" value="ECO:0007669"/>
    <property type="project" value="UniProtKB-ARBA"/>
</dbReference>
<evidence type="ECO:0000256" key="2">
    <source>
        <dbReference type="ARBA" id="ARBA00004443"/>
    </source>
</evidence>
<evidence type="ECO:0000256" key="5">
    <source>
        <dbReference type="ARBA" id="ARBA00014517"/>
    </source>
</evidence>
<evidence type="ECO:0000256" key="6">
    <source>
        <dbReference type="ARBA" id="ARBA00022448"/>
    </source>
</evidence>
<keyword evidence="7 13" id="KW-0679">Respiratory chain</keyword>
<evidence type="ECO:0000256" key="11">
    <source>
        <dbReference type="ARBA" id="ARBA00023128"/>
    </source>
</evidence>
<evidence type="ECO:0000256" key="13">
    <source>
        <dbReference type="PIRNR" id="PIRNR016564"/>
    </source>
</evidence>
<dbReference type="InterPro" id="IPR019401">
    <property type="entry name" value="Znf_CHCC"/>
</dbReference>
<sequence length="133" mass="14667">MAAPVLPLRGLSRVGSVLTRASVTSFSALPALRRSYGTRTSPTGEKVTHTGQVYEEYDYRRVRFIARQKEVNENFAIDLIAEEPVSEVETRVISCDGGGGALGHPKVYINLDKDTKTGTCGYCGLQFKQKHHH</sequence>
<dbReference type="OrthoDB" id="307899at2759"/>
<dbReference type="RefSeq" id="XP_020652821.1">
    <property type="nucleotide sequence ID" value="XM_020797162.2"/>
</dbReference>
<comment type="subunit">
    <text evidence="4">Mammalian complex I is composed of 45 different subunits. This is a component of the iron-sulfur (IP) fragment of the enzyme.</text>
</comment>
<evidence type="ECO:0000256" key="7">
    <source>
        <dbReference type="ARBA" id="ARBA00022660"/>
    </source>
</evidence>
<keyword evidence="6 13" id="KW-0813">Transport</keyword>
<dbReference type="GeneID" id="110080895"/>
<dbReference type="GO" id="GO:1902495">
    <property type="term" value="C:transmembrane transporter complex"/>
    <property type="evidence" value="ECO:0007669"/>
    <property type="project" value="UniProtKB-ARBA"/>
</dbReference>
<evidence type="ECO:0000256" key="4">
    <source>
        <dbReference type="ARBA" id="ARBA00011261"/>
    </source>
</evidence>
<comment type="subcellular location">
    <subcellularLocation>
        <location evidence="2">Mitochondrion inner membrane</location>
        <topology evidence="2">Peripheral membrane protein</topology>
        <orientation evidence="2">Matrix side</orientation>
    </subcellularLocation>
</comment>
<dbReference type="GO" id="GO:1990204">
    <property type="term" value="C:oxidoreductase complex"/>
    <property type="evidence" value="ECO:0007669"/>
    <property type="project" value="UniProtKB-ARBA"/>
</dbReference>
<reference evidence="16" key="1">
    <citation type="submission" date="2025-08" db="UniProtKB">
        <authorList>
            <consortium name="RefSeq"/>
        </authorList>
    </citation>
    <scope>IDENTIFICATION</scope>
</reference>
<evidence type="ECO:0000256" key="12">
    <source>
        <dbReference type="ARBA" id="ARBA00023136"/>
    </source>
</evidence>
<dbReference type="GO" id="GO:0006120">
    <property type="term" value="P:mitochondrial electron transport, NADH to ubiquinone"/>
    <property type="evidence" value="ECO:0007669"/>
    <property type="project" value="InterPro"/>
</dbReference>
<evidence type="ECO:0000256" key="9">
    <source>
        <dbReference type="ARBA" id="ARBA00022946"/>
    </source>
</evidence>
<dbReference type="Pfam" id="PF10276">
    <property type="entry name" value="zf-CHCC"/>
    <property type="match status" value="1"/>
</dbReference>
<comment type="similarity">
    <text evidence="3 13">Belongs to the complex I NDUFS6 subunit family.</text>
</comment>
<comment type="function">
    <text evidence="1 13">Accessory subunit of the mitochondrial membrane respiratory chain NADH dehydrogenase (Complex I), that is believed not to be involved in catalysis. Complex I functions in the transfer of electrons from NADH to the respiratory chain. The immediate electron acceptor for the enzyme is believed to be ubiquinone.</text>
</comment>
<evidence type="ECO:0000256" key="8">
    <source>
        <dbReference type="ARBA" id="ARBA00022792"/>
    </source>
</evidence>
<dbReference type="InParanoid" id="A0A6J0TWA4"/>
<dbReference type="FunFam" id="2.60.260.40:FF:000002">
    <property type="entry name" value="NADH dehydrogenase [ubiquinone] iron-sulfur protein 6, mitochondrial"/>
    <property type="match status" value="1"/>
</dbReference>